<feature type="region of interest" description="Disordered" evidence="1">
    <location>
        <begin position="1"/>
        <end position="21"/>
    </location>
</feature>
<gene>
    <name evidence="2" type="ORF">A4U43_C01F24210</name>
</gene>
<name>A0A5P1FSL0_ASPOF</name>
<reference evidence="3" key="1">
    <citation type="journal article" date="2017" name="Nat. Commun.">
        <title>The asparagus genome sheds light on the origin and evolution of a young Y chromosome.</title>
        <authorList>
            <person name="Harkess A."/>
            <person name="Zhou J."/>
            <person name="Xu C."/>
            <person name="Bowers J.E."/>
            <person name="Van der Hulst R."/>
            <person name="Ayyampalayam S."/>
            <person name="Mercati F."/>
            <person name="Riccardi P."/>
            <person name="McKain M.R."/>
            <person name="Kakrana A."/>
            <person name="Tang H."/>
            <person name="Ray J."/>
            <person name="Groenendijk J."/>
            <person name="Arikit S."/>
            <person name="Mathioni S.M."/>
            <person name="Nakano M."/>
            <person name="Shan H."/>
            <person name="Telgmann-Rauber A."/>
            <person name="Kanno A."/>
            <person name="Yue Z."/>
            <person name="Chen H."/>
            <person name="Li W."/>
            <person name="Chen Y."/>
            <person name="Xu X."/>
            <person name="Zhang Y."/>
            <person name="Luo S."/>
            <person name="Chen H."/>
            <person name="Gao J."/>
            <person name="Mao Z."/>
            <person name="Pires J.C."/>
            <person name="Luo M."/>
            <person name="Kudrna D."/>
            <person name="Wing R.A."/>
            <person name="Meyers B.C."/>
            <person name="Yi K."/>
            <person name="Kong H."/>
            <person name="Lavrijsen P."/>
            <person name="Sunseri F."/>
            <person name="Falavigna A."/>
            <person name="Ye Y."/>
            <person name="Leebens-Mack J.H."/>
            <person name="Chen G."/>
        </authorList>
    </citation>
    <scope>NUCLEOTIDE SEQUENCE [LARGE SCALE GENOMIC DNA]</scope>
    <source>
        <strain evidence="3">cv. DH0086</strain>
    </source>
</reference>
<accession>A0A5P1FSL0</accession>
<feature type="compositionally biased region" description="Basic and acidic residues" evidence="1">
    <location>
        <begin position="9"/>
        <end position="21"/>
    </location>
</feature>
<evidence type="ECO:0000313" key="3">
    <source>
        <dbReference type="Proteomes" id="UP000243459"/>
    </source>
</evidence>
<organism evidence="2 3">
    <name type="scientific">Asparagus officinalis</name>
    <name type="common">Garden asparagus</name>
    <dbReference type="NCBI Taxonomy" id="4686"/>
    <lineage>
        <taxon>Eukaryota</taxon>
        <taxon>Viridiplantae</taxon>
        <taxon>Streptophyta</taxon>
        <taxon>Embryophyta</taxon>
        <taxon>Tracheophyta</taxon>
        <taxon>Spermatophyta</taxon>
        <taxon>Magnoliopsida</taxon>
        <taxon>Liliopsida</taxon>
        <taxon>Asparagales</taxon>
        <taxon>Asparagaceae</taxon>
        <taxon>Asparagoideae</taxon>
        <taxon>Asparagus</taxon>
    </lineage>
</organism>
<keyword evidence="3" id="KW-1185">Reference proteome</keyword>
<sequence>MEQQQAAKGETHTDTEHLYTHRDQYGPVTTYHNWQLINSRGQRSAATAASQATVYIVGALGSPANHVARVDSKEAMWGIACEGEEGMLILGEESCHRDQGRKRTHLFSDAEKKK</sequence>
<protein>
    <submittedName>
        <fullName evidence="2">Uncharacterized protein</fullName>
    </submittedName>
</protein>
<evidence type="ECO:0000256" key="1">
    <source>
        <dbReference type="SAM" id="MobiDB-lite"/>
    </source>
</evidence>
<dbReference type="Proteomes" id="UP000243459">
    <property type="component" value="Chromosome 1"/>
</dbReference>
<dbReference type="AlphaFoldDB" id="A0A5P1FSL0"/>
<proteinExistence type="predicted"/>
<evidence type="ECO:0000313" key="2">
    <source>
        <dbReference type="EMBL" id="ONK81004.1"/>
    </source>
</evidence>
<dbReference type="Gramene" id="ONK81004">
    <property type="protein sequence ID" value="ONK81004"/>
    <property type="gene ID" value="A4U43_C01F24210"/>
</dbReference>
<dbReference type="EMBL" id="CM007381">
    <property type="protein sequence ID" value="ONK81004.1"/>
    <property type="molecule type" value="Genomic_DNA"/>
</dbReference>